<name>A0AAE0BFF8_9CHLO</name>
<protein>
    <submittedName>
        <fullName evidence="2">Uncharacterized protein</fullName>
    </submittedName>
</protein>
<sequence length="1278" mass="146674">MKREESTSRSRRRPNKVALDYANFFSDEDVFVEFVKKNIDTFKKWTELKHSYWWCYATFSHAKSKCDELRKTYTQEDHLSISPTETKFWRDIKDERRVESVDESDTEQTRMIKAWMKEQWKEYKKSQTETVSDEYLCSQYLSHVLEQLDTEELDPKCVELYETKLRGILNFVQDQAHTPDVSTYISWTLDVMEHIQRTFFHDSDLKEHLQKLNKLETGLFHASNPDRWGDTEKHERRVIVEQTGRYGAFNTFQINPKNEAGDEEANASDADEEANASDADEEANASDADEEANASDADEDLPLLSHEYVIYNIFQNEEIPDGNIETSDIYKNLSGKVDLTVNKFAKEIKPYNFSSHLKVLEAYDVGFHRDKDSLLNTKTLDYCKKVQKMYAQKVVEAEKEVTVNCPLWVCVHNYVLSMVVTHAINSVATLCDVIHFEGTDYFTCAEKLVDLQKMLLSALTILKGNFSFENYNSDDQLIDGYEAITLHHSELRFFRYYFHIIYKSLRPEVKELSEILNLSLVMCIVLKQCVYGLYCANLRKDVLCYDAACKNQFDLGKLTCMTREDIGFLGYSLTKCAVCLGPSYHTCTTELPDSSEDCARRCGATIVHTCKAQSGSEYPNALDIAKKPSQWMICKPCKEKSTTISVCLVGNCGVLKDDDCYIGLELKAMTHYYKAFRSKDANQTSKDSVELKIGVCNIHLEECNITEADHAGISDLWASRFRAFNECSAESSIDHFNIQRIDFDMEESDDDNYGPDHEFDKSLTPAQRIRKSIELVETKLSWLLKKRKTNFSEYSEYVNYTTQQLEKEEDDDEDTTKTEPEDEIGDKDALYDLLTKYDNPGFYQAADNRSDVSPFLLVHLMNHILDYEDPDNIDDTVPIDGRALVKMPTDVLVDVMGELKQRVGELTKTCDKAPLTISKTTIVNTYDEVITYLKEDNTGKKLDSKTIWAKNHNFQGKIGKMAALNDLMNTIVEYTDGVPKPSTVYKNKDGGETKQEGHDVNVLQVEVDREKGNAKGDSLNRPELTKSKKVPRGANAPNDEEVATLEEWDDYQSEVQYNKEYKQLIELRSALKKVYEIIKNKPCDKTGVVKFKFSYINEELLKCEVTLFEKSSSHGEEGPSVVFFDDAAHGFQSHSETNVKDADTSAHGDLTCSCDEFCLRLYLHVIETTAMSPEEIVDDRKYESDETCEFDGEEEEEADEFSSDEEVDEFSSDEEVDEDDKPLQKKSKQPPEEFKVMIKKMRAVLGNHVAHIKEDPLRRILTFAQAYNAPDREAKTEQ</sequence>
<dbReference type="EMBL" id="LGRX02035483">
    <property type="protein sequence ID" value="KAK3234657.1"/>
    <property type="molecule type" value="Genomic_DNA"/>
</dbReference>
<feature type="compositionally biased region" description="Acidic residues" evidence="1">
    <location>
        <begin position="1185"/>
        <end position="1220"/>
    </location>
</feature>
<feature type="compositionally biased region" description="Basic and acidic residues" evidence="1">
    <location>
        <begin position="1006"/>
        <end position="1026"/>
    </location>
</feature>
<proteinExistence type="predicted"/>
<accession>A0AAE0BFF8</accession>
<dbReference type="Proteomes" id="UP001190700">
    <property type="component" value="Unassembled WGS sequence"/>
</dbReference>
<keyword evidence="3" id="KW-1185">Reference proteome</keyword>
<reference evidence="2 3" key="1">
    <citation type="journal article" date="2015" name="Genome Biol. Evol.">
        <title>Comparative Genomics of a Bacterivorous Green Alga Reveals Evolutionary Causalities and Consequences of Phago-Mixotrophic Mode of Nutrition.</title>
        <authorList>
            <person name="Burns J.A."/>
            <person name="Paasch A."/>
            <person name="Narechania A."/>
            <person name="Kim E."/>
        </authorList>
    </citation>
    <scope>NUCLEOTIDE SEQUENCE [LARGE SCALE GENOMIC DNA]</scope>
    <source>
        <strain evidence="2 3">PLY_AMNH</strain>
    </source>
</reference>
<dbReference type="AlphaFoldDB" id="A0AAE0BFF8"/>
<feature type="compositionally biased region" description="Acidic residues" evidence="1">
    <location>
        <begin position="261"/>
        <end position="299"/>
    </location>
</feature>
<evidence type="ECO:0000256" key="1">
    <source>
        <dbReference type="SAM" id="MobiDB-lite"/>
    </source>
</evidence>
<feature type="region of interest" description="Disordered" evidence="1">
    <location>
        <begin position="250"/>
        <end position="299"/>
    </location>
</feature>
<feature type="region of interest" description="Disordered" evidence="1">
    <location>
        <begin position="802"/>
        <end position="823"/>
    </location>
</feature>
<gene>
    <name evidence="2" type="ORF">CYMTET_55207</name>
</gene>
<evidence type="ECO:0000313" key="3">
    <source>
        <dbReference type="Proteomes" id="UP001190700"/>
    </source>
</evidence>
<feature type="region of interest" description="Disordered" evidence="1">
    <location>
        <begin position="1006"/>
        <end position="1040"/>
    </location>
</feature>
<feature type="compositionally biased region" description="Acidic residues" evidence="1">
    <location>
        <begin position="807"/>
        <end position="823"/>
    </location>
</feature>
<organism evidence="2 3">
    <name type="scientific">Cymbomonas tetramitiformis</name>
    <dbReference type="NCBI Taxonomy" id="36881"/>
    <lineage>
        <taxon>Eukaryota</taxon>
        <taxon>Viridiplantae</taxon>
        <taxon>Chlorophyta</taxon>
        <taxon>Pyramimonadophyceae</taxon>
        <taxon>Pyramimonadales</taxon>
        <taxon>Pyramimonadaceae</taxon>
        <taxon>Cymbomonas</taxon>
    </lineage>
</organism>
<evidence type="ECO:0000313" key="2">
    <source>
        <dbReference type="EMBL" id="KAK3234657.1"/>
    </source>
</evidence>
<feature type="region of interest" description="Disordered" evidence="1">
    <location>
        <begin position="1176"/>
        <end position="1233"/>
    </location>
</feature>
<comment type="caution">
    <text evidence="2">The sequence shown here is derived from an EMBL/GenBank/DDBJ whole genome shotgun (WGS) entry which is preliminary data.</text>
</comment>